<reference evidence="1 2" key="1">
    <citation type="submission" date="2018-06" db="EMBL/GenBank/DDBJ databases">
        <title>Genome conservation of Clostridium tetani.</title>
        <authorList>
            <person name="Bruggemann H."/>
            <person name="Popoff M.R."/>
        </authorList>
    </citation>
    <scope>NUCLEOTIDE SEQUENCE [LARGE SCALE GENOMIC DNA]</scope>
    <source>
        <strain evidence="1 2">63.05</strain>
    </source>
</reference>
<sequence>MIEIIDSQKCIKDEFGFFIFAYNENMVYTENYNSKNEYRGVYIFNYISMKTYNLKFTKTANIISYGNSNKTMYYGSFRKCNDKYLIDIYKVDCENLKDEYIKTIGEKFNINSEKNINDILYGNNFIGINERYSILLLPHSPYDEPFFQIALLIDSFEKQIYSIKDAIGDMDTIFRTREIETAYHGEYIMFKTGRICAHEKREIWEHQKEDNKFVNYHDELQSIVVCNTNKFVNNVKNSRSINKNNILKTCYKDEGLSIIGNYDGNISYSVHKFEHNLTCIYIYNFRLQEKENIIVQDFYDYIRCFDGKLYGFKCNGMEEIIFDVSTGKKIIKSPKRVSYIDDIQLITEDINIKDNKIERPLEVIDLKTNKIIDKYICNRHYLDVENNKLILI</sequence>
<accession>A0ABY0ESG6</accession>
<protein>
    <submittedName>
        <fullName evidence="1">Uncharacterized protein</fullName>
    </submittedName>
</protein>
<evidence type="ECO:0000313" key="2">
    <source>
        <dbReference type="Proteomes" id="UP000290273"/>
    </source>
</evidence>
<dbReference type="EMBL" id="QMAU01000033">
    <property type="protein sequence ID" value="RXI56600.1"/>
    <property type="molecule type" value="Genomic_DNA"/>
</dbReference>
<evidence type="ECO:0000313" key="1">
    <source>
        <dbReference type="EMBL" id="RXI56600.1"/>
    </source>
</evidence>
<gene>
    <name evidence="1" type="ORF">DP131_07240</name>
</gene>
<proteinExistence type="predicted"/>
<dbReference type="RefSeq" id="WP_039261623.1">
    <property type="nucleotide sequence ID" value="NZ_JSWD01000081.1"/>
</dbReference>
<dbReference type="Proteomes" id="UP000290273">
    <property type="component" value="Unassembled WGS sequence"/>
</dbReference>
<comment type="caution">
    <text evidence="1">The sequence shown here is derived from an EMBL/GenBank/DDBJ whole genome shotgun (WGS) entry which is preliminary data.</text>
</comment>
<name>A0ABY0ESG6_CLOTA</name>
<organism evidence="1 2">
    <name type="scientific">Clostridium tetani</name>
    <dbReference type="NCBI Taxonomy" id="1513"/>
    <lineage>
        <taxon>Bacteria</taxon>
        <taxon>Bacillati</taxon>
        <taxon>Bacillota</taxon>
        <taxon>Clostridia</taxon>
        <taxon>Eubacteriales</taxon>
        <taxon>Clostridiaceae</taxon>
        <taxon>Clostridium</taxon>
    </lineage>
</organism>